<dbReference type="SUPFAM" id="SSF53448">
    <property type="entry name" value="Nucleotide-diphospho-sugar transferases"/>
    <property type="match status" value="1"/>
</dbReference>
<organism evidence="2 3">
    <name type="scientific">Flavobacterium psychrolimnae</name>
    <dbReference type="NCBI Taxonomy" id="249351"/>
    <lineage>
        <taxon>Bacteria</taxon>
        <taxon>Pseudomonadati</taxon>
        <taxon>Bacteroidota</taxon>
        <taxon>Flavobacteriia</taxon>
        <taxon>Flavobacteriales</taxon>
        <taxon>Flavobacteriaceae</taxon>
        <taxon>Flavobacterium</taxon>
    </lineage>
</organism>
<comment type="caution">
    <text evidence="2">The sequence shown here is derived from an EMBL/GenBank/DDBJ whole genome shotgun (WGS) entry which is preliminary data.</text>
</comment>
<name>A0A366AZK2_9FLAO</name>
<keyword evidence="3" id="KW-1185">Reference proteome</keyword>
<accession>A0A366AZK2</accession>
<evidence type="ECO:0000259" key="1">
    <source>
        <dbReference type="Pfam" id="PF00535"/>
    </source>
</evidence>
<keyword evidence="2" id="KW-0808">Transferase</keyword>
<proteinExistence type="predicted"/>
<dbReference type="OrthoDB" id="1493960at2"/>
<dbReference type="GO" id="GO:0016740">
    <property type="term" value="F:transferase activity"/>
    <property type="evidence" value="ECO:0007669"/>
    <property type="project" value="UniProtKB-KW"/>
</dbReference>
<dbReference type="EMBL" id="QNUX01000007">
    <property type="protein sequence ID" value="RBN50290.1"/>
    <property type="molecule type" value="Genomic_DNA"/>
</dbReference>
<feature type="domain" description="Glycosyltransferase 2-like" evidence="1">
    <location>
        <begin position="4"/>
        <end position="125"/>
    </location>
</feature>
<evidence type="ECO:0000313" key="3">
    <source>
        <dbReference type="Proteomes" id="UP000253676"/>
    </source>
</evidence>
<dbReference type="Proteomes" id="UP000253676">
    <property type="component" value="Unassembled WGS sequence"/>
</dbReference>
<dbReference type="InterPro" id="IPR001173">
    <property type="entry name" value="Glyco_trans_2-like"/>
</dbReference>
<dbReference type="AlphaFoldDB" id="A0A366AZK2"/>
<reference evidence="2 3" key="1">
    <citation type="submission" date="2018-07" db="EMBL/GenBank/DDBJ databases">
        <title>Complete genome sequence of Flavobacterium psychrolimnae LMG 22018.</title>
        <authorList>
            <person name="Kim D.-U."/>
        </authorList>
    </citation>
    <scope>NUCLEOTIDE SEQUENCE [LARGE SCALE GENOMIC DNA]</scope>
    <source>
        <strain evidence="2 3">LMG 22018</strain>
    </source>
</reference>
<sequence>MKFSLIICTYMRAEPLLQLLKSVKEQTIYPDEILIIDGSTNQDTTLILENNPFDHLNYYSVPPEYRGLTKQRNYGIERVAADSEVVCFLDDDIVLIATYFEELLKTYQIFPETLGVGGYIIDETKIEFVGEKYQPKMDEFYFDGWKRKDGSRFVLRKKLGLDSDCPPGYSSLYSHGRSVGFLPPSGKTYEVEMLMGGVSSFRKKVFDTLHFSTYFEGYGLYEDADFTLRVAKMGTLYLNTAATLYHYHDASGRPNKYQYGKMVVRNGWYVWRTKNPKPTFIHQLKWHAITLLLTGIRFSNTLTGSSKKEAFTEAVGRTVGWWSLWLNSPKKNI</sequence>
<dbReference type="InterPro" id="IPR029044">
    <property type="entry name" value="Nucleotide-diphossugar_trans"/>
</dbReference>
<dbReference type="RefSeq" id="WP_113635331.1">
    <property type="nucleotide sequence ID" value="NZ_QNUX01000007.1"/>
</dbReference>
<dbReference type="Pfam" id="PF00535">
    <property type="entry name" value="Glycos_transf_2"/>
    <property type="match status" value="1"/>
</dbReference>
<evidence type="ECO:0000313" key="2">
    <source>
        <dbReference type="EMBL" id="RBN50290.1"/>
    </source>
</evidence>
<protein>
    <submittedName>
        <fullName evidence="2">Glycosyltransferase family 2 protein</fullName>
    </submittedName>
</protein>
<dbReference type="Gene3D" id="3.90.550.10">
    <property type="entry name" value="Spore Coat Polysaccharide Biosynthesis Protein SpsA, Chain A"/>
    <property type="match status" value="1"/>
</dbReference>
<dbReference type="InterPro" id="IPR050834">
    <property type="entry name" value="Glycosyltransf_2"/>
</dbReference>
<dbReference type="PANTHER" id="PTHR43685:SF2">
    <property type="entry name" value="GLYCOSYLTRANSFERASE 2-LIKE DOMAIN-CONTAINING PROTEIN"/>
    <property type="match status" value="1"/>
</dbReference>
<dbReference type="PANTHER" id="PTHR43685">
    <property type="entry name" value="GLYCOSYLTRANSFERASE"/>
    <property type="match status" value="1"/>
</dbReference>
<dbReference type="CDD" id="cd00761">
    <property type="entry name" value="Glyco_tranf_GTA_type"/>
    <property type="match status" value="1"/>
</dbReference>
<gene>
    <name evidence="2" type="ORF">DR980_09240</name>
</gene>